<evidence type="ECO:0000313" key="2">
    <source>
        <dbReference type="EMBL" id="GAI95703.1"/>
    </source>
</evidence>
<evidence type="ECO:0000256" key="1">
    <source>
        <dbReference type="SAM" id="Coils"/>
    </source>
</evidence>
<feature type="non-terminal residue" evidence="2">
    <location>
        <position position="1"/>
    </location>
</feature>
<feature type="coiled-coil region" evidence="1">
    <location>
        <begin position="96"/>
        <end position="181"/>
    </location>
</feature>
<reference evidence="2" key="1">
    <citation type="journal article" date="2014" name="Front. Microbiol.">
        <title>High frequency of phylogenetically diverse reductive dehalogenase-homologous genes in deep subseafloor sedimentary metagenomes.</title>
        <authorList>
            <person name="Kawai M."/>
            <person name="Futagami T."/>
            <person name="Toyoda A."/>
            <person name="Takaki Y."/>
            <person name="Nishi S."/>
            <person name="Hori S."/>
            <person name="Arai W."/>
            <person name="Tsubouchi T."/>
            <person name="Morono Y."/>
            <person name="Uchiyama I."/>
            <person name="Ito T."/>
            <person name="Fujiyama A."/>
            <person name="Inagaki F."/>
            <person name="Takami H."/>
        </authorList>
    </citation>
    <scope>NUCLEOTIDE SEQUENCE</scope>
    <source>
        <strain evidence="2">Expedition CK06-06</strain>
    </source>
</reference>
<gene>
    <name evidence="2" type="ORF">S12H4_40763</name>
</gene>
<organism evidence="2">
    <name type="scientific">marine sediment metagenome</name>
    <dbReference type="NCBI Taxonomy" id="412755"/>
    <lineage>
        <taxon>unclassified sequences</taxon>
        <taxon>metagenomes</taxon>
        <taxon>ecological metagenomes</taxon>
    </lineage>
</organism>
<accession>X1SRY6</accession>
<sequence length="263" mass="29856">SHYFTKQRAYGNTFKLELKLNYLPVNLEKQRQKQAQRNTIYRVEGVDTGAFSDIYGNPEPEYTPSPSEMEAGVFNDEGDFVPVDDASLYDNEDYLIDEAFQQVLSVEKQKEKALQNKLSAAITDYKKADNALSLRLAQSKIDKIKRALDLVSEQKATASKIKNYEGVLSQADEQLSELETLLQSGSIPYADILYGLRATNLWIKAGDNTAEPGQHIILDENERNTPEIVNAFAERRSRAETIQRKLNVITKDHITKFVQQYTP</sequence>
<keyword evidence="1" id="KW-0175">Coiled coil</keyword>
<protein>
    <submittedName>
        <fullName evidence="2">Uncharacterized protein</fullName>
    </submittedName>
</protein>
<dbReference type="AlphaFoldDB" id="X1SRY6"/>
<proteinExistence type="predicted"/>
<comment type="caution">
    <text evidence="2">The sequence shown here is derived from an EMBL/GenBank/DDBJ whole genome shotgun (WGS) entry which is preliminary data.</text>
</comment>
<feature type="non-terminal residue" evidence="2">
    <location>
        <position position="263"/>
    </location>
</feature>
<name>X1SRY6_9ZZZZ</name>
<dbReference type="EMBL" id="BARW01024771">
    <property type="protein sequence ID" value="GAI95703.1"/>
    <property type="molecule type" value="Genomic_DNA"/>
</dbReference>